<dbReference type="FunFam" id="1.10.1140.10:FF:000001">
    <property type="entry name" value="ATP synthase subunit beta"/>
    <property type="match status" value="1"/>
</dbReference>
<evidence type="ECO:0000256" key="5">
    <source>
        <dbReference type="ARBA" id="ARBA00022840"/>
    </source>
</evidence>
<dbReference type="SMART" id="SM00382">
    <property type="entry name" value="AAA"/>
    <property type="match status" value="1"/>
</dbReference>
<dbReference type="InterPro" id="IPR055190">
    <property type="entry name" value="ATP-synt_VA_C"/>
</dbReference>
<evidence type="ECO:0000313" key="13">
    <source>
        <dbReference type="EMBL" id="OGZ65669.1"/>
    </source>
</evidence>
<dbReference type="Pfam" id="PF22919">
    <property type="entry name" value="ATP-synt_VA_C"/>
    <property type="match status" value="1"/>
</dbReference>
<dbReference type="GO" id="GO:0005886">
    <property type="term" value="C:plasma membrane"/>
    <property type="evidence" value="ECO:0007669"/>
    <property type="project" value="UniProtKB-SubCell"/>
</dbReference>
<comment type="subcellular location">
    <subcellularLocation>
        <location evidence="11">Cell membrane</location>
        <topology evidence="11">Peripheral membrane protein</topology>
    </subcellularLocation>
    <subcellularLocation>
        <location evidence="1">Membrane</location>
        <topology evidence="1">Peripheral membrane protein</topology>
    </subcellularLocation>
</comment>
<sequence>MNKGNIVQIIGPVVDVEFSEQESLPAIFNALKIAGPNGEVVLEVVKHLDTKRVRAISLHSTDGLQRGFEVLDTGKQISVPVGSEVLGNIFNVMGQTLNKTETKFKKFLPIHQPAPPFTEQSTKTEVFETGIKVIDLIAPFIKGGKIGLFGGAGVGKTVLLMELIRNVAEEGGGVSVFAGVGERTREGNDLYKEMSESGVINKTALVFGQMNEVPGARARVALSALTMAEYFRDQENKNVLFFIDNIFRFSQAGSEVSTLLGRMPSAVGYQPTLAQEMAELQERITSTSKGSITSVQAVYVPADDITDPAPATTFSHLDSTIVLSRPLTEIGIYPAVDPLASTSSALDPKIVGEKHYQTARGVQLTLQRYKDLQDIIAILGIEELSEDDKKIVARARKIQRFLSQPVHVAEVFSNIPGKYVKLEDTIRGFSEILEGKHDEIPEENFYMKGNIEEVSSQ</sequence>
<evidence type="ECO:0000256" key="6">
    <source>
        <dbReference type="ARBA" id="ARBA00022967"/>
    </source>
</evidence>
<dbReference type="InterPro" id="IPR020003">
    <property type="entry name" value="ATPase_a/bsu_AS"/>
</dbReference>
<dbReference type="InterPro" id="IPR024034">
    <property type="entry name" value="ATPase_F1/V1_b/a_C"/>
</dbReference>
<keyword evidence="9 11" id="KW-0139">CF(1)</keyword>
<evidence type="ECO:0000259" key="12">
    <source>
        <dbReference type="SMART" id="SM00382"/>
    </source>
</evidence>
<dbReference type="EC" id="7.1.2.2" evidence="11"/>
<dbReference type="InterPro" id="IPR004100">
    <property type="entry name" value="ATPase_F1/V1/A1_a/bsu_N"/>
</dbReference>
<gene>
    <name evidence="11" type="primary">atpD</name>
    <name evidence="13" type="ORF">A3D34_02885</name>
</gene>
<evidence type="ECO:0000256" key="11">
    <source>
        <dbReference type="HAMAP-Rule" id="MF_01347"/>
    </source>
</evidence>
<dbReference type="SUPFAM" id="SSF52540">
    <property type="entry name" value="P-loop containing nucleoside triphosphate hydrolases"/>
    <property type="match status" value="1"/>
</dbReference>
<evidence type="ECO:0000256" key="4">
    <source>
        <dbReference type="ARBA" id="ARBA00022741"/>
    </source>
</evidence>
<keyword evidence="6 11" id="KW-1278">Translocase</keyword>
<dbReference type="Pfam" id="PF00006">
    <property type="entry name" value="ATP-synt_ab"/>
    <property type="match status" value="1"/>
</dbReference>
<dbReference type="EMBL" id="MHOQ01000040">
    <property type="protein sequence ID" value="OGZ65669.1"/>
    <property type="molecule type" value="Genomic_DNA"/>
</dbReference>
<dbReference type="InterPro" id="IPR027417">
    <property type="entry name" value="P-loop_NTPase"/>
</dbReference>
<accession>A0A1G2HTE2</accession>
<feature type="binding site" evidence="11">
    <location>
        <begin position="150"/>
        <end position="157"/>
    </location>
    <ligand>
        <name>ATP</name>
        <dbReference type="ChEBI" id="CHEBI:30616"/>
    </ligand>
</feature>
<dbReference type="FunFam" id="3.40.50.300:FF:000004">
    <property type="entry name" value="ATP synthase subunit beta"/>
    <property type="match status" value="1"/>
</dbReference>
<dbReference type="GO" id="GO:0045259">
    <property type="term" value="C:proton-transporting ATP synthase complex"/>
    <property type="evidence" value="ECO:0007669"/>
    <property type="project" value="UniProtKB-KW"/>
</dbReference>
<dbReference type="InterPro" id="IPR003593">
    <property type="entry name" value="AAA+_ATPase"/>
</dbReference>
<feature type="domain" description="AAA+ ATPase" evidence="12">
    <location>
        <begin position="142"/>
        <end position="327"/>
    </location>
</feature>
<protein>
    <recommendedName>
        <fullName evidence="11">ATP synthase subunit beta</fullName>
        <ecNumber evidence="11">7.1.2.2</ecNumber>
    </recommendedName>
    <alternativeName>
        <fullName evidence="11">ATP synthase F1 sector subunit beta</fullName>
    </alternativeName>
    <alternativeName>
        <fullName evidence="11">F-ATPase subunit beta</fullName>
    </alternativeName>
</protein>
<evidence type="ECO:0000256" key="1">
    <source>
        <dbReference type="ARBA" id="ARBA00004170"/>
    </source>
</evidence>
<dbReference type="SUPFAM" id="SSF50615">
    <property type="entry name" value="N-terminal domain of alpha and beta subunits of F1 ATP synthase"/>
    <property type="match status" value="1"/>
</dbReference>
<comment type="function">
    <text evidence="11">Produces ATP from ADP in the presence of a proton gradient across the membrane. The catalytic sites are hosted primarily by the beta subunits.</text>
</comment>
<keyword evidence="8 11" id="KW-0472">Membrane</keyword>
<dbReference type="PROSITE" id="PS00152">
    <property type="entry name" value="ATPASE_ALPHA_BETA"/>
    <property type="match status" value="1"/>
</dbReference>
<dbReference type="InterPro" id="IPR000194">
    <property type="entry name" value="ATPase_F1/V1/A1_a/bsu_nucl-bd"/>
</dbReference>
<keyword evidence="7 11" id="KW-0406">Ion transport</keyword>
<dbReference type="Proteomes" id="UP000179183">
    <property type="component" value="Unassembled WGS sequence"/>
</dbReference>
<dbReference type="Gene3D" id="3.40.50.300">
    <property type="entry name" value="P-loop containing nucleotide triphosphate hydrolases"/>
    <property type="match status" value="1"/>
</dbReference>
<proteinExistence type="inferred from homology"/>
<keyword evidence="11" id="KW-1003">Cell membrane</keyword>
<dbReference type="CDD" id="cd18110">
    <property type="entry name" value="ATP-synt_F1_beta_C"/>
    <property type="match status" value="1"/>
</dbReference>
<comment type="similarity">
    <text evidence="2 11">Belongs to the ATPase alpha/beta chains family.</text>
</comment>
<dbReference type="SUPFAM" id="SSF47917">
    <property type="entry name" value="C-terminal domain of alpha and beta subunits of F1 ATP synthase"/>
    <property type="match status" value="1"/>
</dbReference>
<evidence type="ECO:0000256" key="10">
    <source>
        <dbReference type="ARBA" id="ARBA00023310"/>
    </source>
</evidence>
<comment type="catalytic activity">
    <reaction evidence="11">
        <text>ATP + H2O + 4 H(+)(in) = ADP + phosphate + 5 H(+)(out)</text>
        <dbReference type="Rhea" id="RHEA:57720"/>
        <dbReference type="ChEBI" id="CHEBI:15377"/>
        <dbReference type="ChEBI" id="CHEBI:15378"/>
        <dbReference type="ChEBI" id="CHEBI:30616"/>
        <dbReference type="ChEBI" id="CHEBI:43474"/>
        <dbReference type="ChEBI" id="CHEBI:456216"/>
        <dbReference type="EC" id="7.1.2.2"/>
    </reaction>
</comment>
<evidence type="ECO:0000256" key="7">
    <source>
        <dbReference type="ARBA" id="ARBA00023065"/>
    </source>
</evidence>
<evidence type="ECO:0000256" key="2">
    <source>
        <dbReference type="ARBA" id="ARBA00008936"/>
    </source>
</evidence>
<dbReference type="NCBIfam" id="TIGR01039">
    <property type="entry name" value="atpD"/>
    <property type="match status" value="1"/>
</dbReference>
<evidence type="ECO:0000256" key="9">
    <source>
        <dbReference type="ARBA" id="ARBA00023196"/>
    </source>
</evidence>
<dbReference type="InterPro" id="IPR005722">
    <property type="entry name" value="ATP_synth_F1_bsu"/>
</dbReference>
<evidence type="ECO:0000256" key="3">
    <source>
        <dbReference type="ARBA" id="ARBA00022448"/>
    </source>
</evidence>
<dbReference type="PANTHER" id="PTHR15184:SF71">
    <property type="entry name" value="ATP SYNTHASE SUBUNIT BETA, MITOCHONDRIAL"/>
    <property type="match status" value="1"/>
</dbReference>
<dbReference type="CDD" id="cd01133">
    <property type="entry name" value="F1-ATPase_beta_CD"/>
    <property type="match status" value="1"/>
</dbReference>
<keyword evidence="11" id="KW-0375">Hydrogen ion transport</keyword>
<dbReference type="InterPro" id="IPR036121">
    <property type="entry name" value="ATPase_F1/V1/A1_a/bsu_N_sf"/>
</dbReference>
<dbReference type="Pfam" id="PF02874">
    <property type="entry name" value="ATP-synt_ab_N"/>
    <property type="match status" value="1"/>
</dbReference>
<keyword evidence="4 11" id="KW-0547">Nucleotide-binding</keyword>
<dbReference type="GO" id="GO:0005524">
    <property type="term" value="F:ATP binding"/>
    <property type="evidence" value="ECO:0007669"/>
    <property type="project" value="UniProtKB-UniRule"/>
</dbReference>
<keyword evidence="10 11" id="KW-0066">ATP synthesis</keyword>
<keyword evidence="5 11" id="KW-0067">ATP-binding</keyword>
<organism evidence="13 14">
    <name type="scientific">Candidatus Staskawiczbacteria bacterium RIFCSPHIGHO2_02_FULL_33_16</name>
    <dbReference type="NCBI Taxonomy" id="1802204"/>
    <lineage>
        <taxon>Bacteria</taxon>
        <taxon>Candidatus Staskawicziibacteriota</taxon>
    </lineage>
</organism>
<dbReference type="CDD" id="cd18115">
    <property type="entry name" value="ATP-synt_F1_beta_N"/>
    <property type="match status" value="1"/>
</dbReference>
<dbReference type="HAMAP" id="MF_01347">
    <property type="entry name" value="ATP_synth_beta_bact"/>
    <property type="match status" value="1"/>
</dbReference>
<reference evidence="13 14" key="1">
    <citation type="journal article" date="2016" name="Nat. Commun.">
        <title>Thousands of microbial genomes shed light on interconnected biogeochemical processes in an aquifer system.</title>
        <authorList>
            <person name="Anantharaman K."/>
            <person name="Brown C.T."/>
            <person name="Hug L.A."/>
            <person name="Sharon I."/>
            <person name="Castelle C.J."/>
            <person name="Probst A.J."/>
            <person name="Thomas B.C."/>
            <person name="Singh A."/>
            <person name="Wilkins M.J."/>
            <person name="Karaoz U."/>
            <person name="Brodie E.L."/>
            <person name="Williams K.H."/>
            <person name="Hubbard S.S."/>
            <person name="Banfield J.F."/>
        </authorList>
    </citation>
    <scope>NUCLEOTIDE SEQUENCE [LARGE SCALE GENOMIC DNA]</scope>
</reference>
<name>A0A1G2HTE2_9BACT</name>
<comment type="caution">
    <text evidence="13">The sequence shown here is derived from an EMBL/GenBank/DDBJ whole genome shotgun (WGS) entry which is preliminary data.</text>
</comment>
<dbReference type="GO" id="GO:0046933">
    <property type="term" value="F:proton-transporting ATP synthase activity, rotational mechanism"/>
    <property type="evidence" value="ECO:0007669"/>
    <property type="project" value="UniProtKB-UniRule"/>
</dbReference>
<dbReference type="Gene3D" id="1.10.1140.10">
    <property type="entry name" value="Bovine Mitochondrial F1-atpase, Atp Synthase Beta Chain, Chain D, domain 3"/>
    <property type="match status" value="1"/>
</dbReference>
<evidence type="ECO:0000313" key="14">
    <source>
        <dbReference type="Proteomes" id="UP000179183"/>
    </source>
</evidence>
<evidence type="ECO:0000256" key="8">
    <source>
        <dbReference type="ARBA" id="ARBA00023136"/>
    </source>
</evidence>
<dbReference type="PANTHER" id="PTHR15184">
    <property type="entry name" value="ATP SYNTHASE"/>
    <property type="match status" value="1"/>
</dbReference>
<dbReference type="InterPro" id="IPR050053">
    <property type="entry name" value="ATPase_alpha/beta_chains"/>
</dbReference>
<keyword evidence="3 11" id="KW-0813">Transport</keyword>
<dbReference type="AlphaFoldDB" id="A0A1G2HTE2"/>
<dbReference type="Gene3D" id="2.40.10.170">
    <property type="match status" value="1"/>
</dbReference>